<gene>
    <name evidence="2" type="ORF">B9J77_00895</name>
</gene>
<name>A0A399G0S3_UNCN2</name>
<evidence type="ECO:0000313" key="2">
    <source>
        <dbReference type="EMBL" id="RII01122.1"/>
    </source>
</evidence>
<feature type="domain" description="Putative regulatory protein FmdB zinc ribbon" evidence="1">
    <location>
        <begin position="1"/>
        <end position="43"/>
    </location>
</feature>
<dbReference type="EMBL" id="NDHY01000001">
    <property type="protein sequence ID" value="RII01122.1"/>
    <property type="molecule type" value="Genomic_DNA"/>
</dbReference>
<dbReference type="Proteomes" id="UP000266287">
    <property type="component" value="Unassembled WGS sequence"/>
</dbReference>
<sequence>MPIYEFQCSDCKERLEAFFHSFNGSRKVPCPSCGKEKMERVPSLFGFRSGSVAVGPSGSSNCSTCSSKNCNTCN</sequence>
<protein>
    <submittedName>
        <fullName evidence="2">Zinc ribbon domain-containing protein</fullName>
    </submittedName>
</protein>
<dbReference type="InterPro" id="IPR013429">
    <property type="entry name" value="Regulatory_FmdB_Zinc_ribbon"/>
</dbReference>
<accession>A0A399G0S3</accession>
<dbReference type="Pfam" id="PF09723">
    <property type="entry name" value="Zn_ribbon_8"/>
    <property type="match status" value="1"/>
</dbReference>
<evidence type="ECO:0000313" key="3">
    <source>
        <dbReference type="Proteomes" id="UP000266287"/>
    </source>
</evidence>
<dbReference type="SMART" id="SM00834">
    <property type="entry name" value="CxxC_CXXC_SSSS"/>
    <property type="match status" value="1"/>
</dbReference>
<proteinExistence type="predicted"/>
<dbReference type="NCBIfam" id="TIGR02605">
    <property type="entry name" value="CxxC_CxxC_SSSS"/>
    <property type="match status" value="1"/>
</dbReference>
<comment type="caution">
    <text evidence="2">The sequence shown here is derived from an EMBL/GenBank/DDBJ whole genome shotgun (WGS) entry which is preliminary data.</text>
</comment>
<organism evidence="2 3">
    <name type="scientific">candidate division NPL-UPA2 bacterium Unc8</name>
    <dbReference type="NCBI Taxonomy" id="1980939"/>
    <lineage>
        <taxon>Bacteria</taxon>
    </lineage>
</organism>
<reference evidence="2 3" key="1">
    <citation type="submission" date="2018-08" db="EMBL/GenBank/DDBJ databases">
        <title>Draft genome of candidate division NPL-UPA2 bacterium Unc8 that adapted to ultra-basic serpentinizing groundwater.</title>
        <authorList>
            <person name="Ishii S."/>
            <person name="Suzuki S."/>
            <person name="Nealson K.H."/>
        </authorList>
    </citation>
    <scope>NUCLEOTIDE SEQUENCE [LARGE SCALE GENOMIC DNA]</scope>
    <source>
        <strain evidence="2">Unc8</strain>
    </source>
</reference>
<evidence type="ECO:0000259" key="1">
    <source>
        <dbReference type="SMART" id="SM00834"/>
    </source>
</evidence>
<dbReference type="AlphaFoldDB" id="A0A399G0S3"/>